<reference evidence="2" key="1">
    <citation type="submission" date="2023-06" db="EMBL/GenBank/DDBJ databases">
        <title>Genomic analysis of the entomopathogenic nematode Steinernema hermaphroditum.</title>
        <authorList>
            <person name="Schwarz E.M."/>
            <person name="Heppert J.K."/>
            <person name="Baniya A."/>
            <person name="Schwartz H.T."/>
            <person name="Tan C.-H."/>
            <person name="Antoshechkin I."/>
            <person name="Sternberg P.W."/>
            <person name="Goodrich-Blair H."/>
            <person name="Dillman A.R."/>
        </authorList>
    </citation>
    <scope>NUCLEOTIDE SEQUENCE</scope>
    <source>
        <strain evidence="2">PS9179</strain>
        <tissue evidence="2">Whole animal</tissue>
    </source>
</reference>
<feature type="chain" id="PRO_5041360704" description="Secreted protein" evidence="1">
    <location>
        <begin position="16"/>
        <end position="136"/>
    </location>
</feature>
<protein>
    <recommendedName>
        <fullName evidence="4">Secreted protein</fullName>
    </recommendedName>
</protein>
<gene>
    <name evidence="2" type="ORF">QR680_008054</name>
</gene>
<dbReference type="AlphaFoldDB" id="A0AA39IF60"/>
<proteinExistence type="predicted"/>
<dbReference type="Proteomes" id="UP001175271">
    <property type="component" value="Unassembled WGS sequence"/>
</dbReference>
<name>A0AA39IF60_9BILA</name>
<evidence type="ECO:0000313" key="2">
    <source>
        <dbReference type="EMBL" id="KAK0423262.1"/>
    </source>
</evidence>
<dbReference type="EMBL" id="JAUCMV010000001">
    <property type="protein sequence ID" value="KAK0423262.1"/>
    <property type="molecule type" value="Genomic_DNA"/>
</dbReference>
<evidence type="ECO:0008006" key="4">
    <source>
        <dbReference type="Google" id="ProtNLM"/>
    </source>
</evidence>
<organism evidence="2 3">
    <name type="scientific">Steinernema hermaphroditum</name>
    <dbReference type="NCBI Taxonomy" id="289476"/>
    <lineage>
        <taxon>Eukaryota</taxon>
        <taxon>Metazoa</taxon>
        <taxon>Ecdysozoa</taxon>
        <taxon>Nematoda</taxon>
        <taxon>Chromadorea</taxon>
        <taxon>Rhabditida</taxon>
        <taxon>Tylenchina</taxon>
        <taxon>Panagrolaimomorpha</taxon>
        <taxon>Strongyloidoidea</taxon>
        <taxon>Steinernematidae</taxon>
        <taxon>Steinernema</taxon>
    </lineage>
</organism>
<evidence type="ECO:0000256" key="1">
    <source>
        <dbReference type="SAM" id="SignalP"/>
    </source>
</evidence>
<accession>A0AA39IF60</accession>
<keyword evidence="3" id="KW-1185">Reference proteome</keyword>
<sequence>MTVMALCLLIHVALCTSTFLLVVGCASKGPTTSASGQKTLTTRSPQCDSIKENLSKEECQWDNAAGTSTVSDQQESTDLRTLSCFKDSKLSLKSDQGTPLVSKAVPVAGDKVVSRDDGLCVDKDGRAVSQMVDASA</sequence>
<comment type="caution">
    <text evidence="2">The sequence shown here is derived from an EMBL/GenBank/DDBJ whole genome shotgun (WGS) entry which is preliminary data.</text>
</comment>
<feature type="signal peptide" evidence="1">
    <location>
        <begin position="1"/>
        <end position="15"/>
    </location>
</feature>
<keyword evidence="1" id="KW-0732">Signal</keyword>
<evidence type="ECO:0000313" key="3">
    <source>
        <dbReference type="Proteomes" id="UP001175271"/>
    </source>
</evidence>